<sequence length="169" mass="17839">MLVQVGRIGRAHGIRGGVVVQVTTDDPQDRFAVGSVLVTDPVATGPLTVRAVRFDPPVAVVTFEGVDDRTAAEGLRGTALLVDTDALTRPQDADEYYDHQLVGLHVRDTAGRELGVVEDVLHLPASPVLQVARPEGADAELVPFVTALVPTVDLDGGFLVVDPPEGMFA</sequence>
<dbReference type="PANTHER" id="PTHR33692">
    <property type="entry name" value="RIBOSOME MATURATION FACTOR RIMM"/>
    <property type="match status" value="1"/>
</dbReference>
<evidence type="ECO:0000256" key="1">
    <source>
        <dbReference type="ARBA" id="ARBA00022490"/>
    </source>
</evidence>
<dbReference type="GO" id="GO:0043022">
    <property type="term" value="F:ribosome binding"/>
    <property type="evidence" value="ECO:0007669"/>
    <property type="project" value="InterPro"/>
</dbReference>
<evidence type="ECO:0000259" key="7">
    <source>
        <dbReference type="Pfam" id="PF24986"/>
    </source>
</evidence>
<dbReference type="GO" id="GO:0005840">
    <property type="term" value="C:ribosome"/>
    <property type="evidence" value="ECO:0007669"/>
    <property type="project" value="InterPro"/>
</dbReference>
<dbReference type="Pfam" id="PF01782">
    <property type="entry name" value="RimM"/>
    <property type="match status" value="1"/>
</dbReference>
<dbReference type="HAMAP" id="MF_00014">
    <property type="entry name" value="Ribosome_mat_RimM"/>
    <property type="match status" value="1"/>
</dbReference>
<comment type="domain">
    <text evidence="5">The PRC barrel domain binds ribosomal protein uS19.</text>
</comment>
<dbReference type="InterPro" id="IPR009000">
    <property type="entry name" value="Transl_B-barrel_sf"/>
</dbReference>
<dbReference type="Gene3D" id="2.30.30.240">
    <property type="entry name" value="PRC-barrel domain"/>
    <property type="match status" value="1"/>
</dbReference>
<dbReference type="InterPro" id="IPR002676">
    <property type="entry name" value="RimM_N"/>
</dbReference>
<comment type="function">
    <text evidence="5">An accessory protein needed during the final step in the assembly of 30S ribosomal subunit, possibly for assembly of the head region. Essential for efficient processing of 16S rRNA. May be needed both before and after RbfA during the maturation of 16S rRNA. It has affinity for free ribosomal 30S subunits but not for 70S ribosomes.</text>
</comment>
<dbReference type="Proteomes" id="UP000663792">
    <property type="component" value="Unassembled WGS sequence"/>
</dbReference>
<dbReference type="NCBIfam" id="TIGR02273">
    <property type="entry name" value="16S_RimM"/>
    <property type="match status" value="1"/>
</dbReference>
<dbReference type="PANTHER" id="PTHR33692:SF1">
    <property type="entry name" value="RIBOSOME MATURATION FACTOR RIMM"/>
    <property type="match status" value="1"/>
</dbReference>
<evidence type="ECO:0000256" key="3">
    <source>
        <dbReference type="ARBA" id="ARBA00022552"/>
    </source>
</evidence>
<organism evidence="8 9">
    <name type="scientific">Nakamurella leprariae</name>
    <dbReference type="NCBI Taxonomy" id="2803911"/>
    <lineage>
        <taxon>Bacteria</taxon>
        <taxon>Bacillati</taxon>
        <taxon>Actinomycetota</taxon>
        <taxon>Actinomycetes</taxon>
        <taxon>Nakamurellales</taxon>
        <taxon>Nakamurellaceae</taxon>
        <taxon>Nakamurella</taxon>
    </lineage>
</organism>
<comment type="subcellular location">
    <subcellularLocation>
        <location evidence="5">Cytoplasm</location>
    </subcellularLocation>
</comment>
<protein>
    <recommendedName>
        <fullName evidence="5">Ribosome maturation factor RimM</fullName>
    </recommendedName>
</protein>
<evidence type="ECO:0000259" key="6">
    <source>
        <dbReference type="Pfam" id="PF01782"/>
    </source>
</evidence>
<dbReference type="InterPro" id="IPR056792">
    <property type="entry name" value="PRC_RimM"/>
</dbReference>
<keyword evidence="4 5" id="KW-0143">Chaperone</keyword>
<comment type="similarity">
    <text evidence="5">Belongs to the RimM family.</text>
</comment>
<dbReference type="EMBL" id="JAERWK010000008">
    <property type="protein sequence ID" value="MBM9466875.1"/>
    <property type="molecule type" value="Genomic_DNA"/>
</dbReference>
<dbReference type="SUPFAM" id="SSF50346">
    <property type="entry name" value="PRC-barrel domain"/>
    <property type="match status" value="1"/>
</dbReference>
<keyword evidence="2 5" id="KW-0690">Ribosome biogenesis</keyword>
<dbReference type="GO" id="GO:0042274">
    <property type="term" value="P:ribosomal small subunit biogenesis"/>
    <property type="evidence" value="ECO:0007669"/>
    <property type="project" value="UniProtKB-UniRule"/>
</dbReference>
<name>A0A938Y6U6_9ACTN</name>
<dbReference type="SUPFAM" id="SSF50447">
    <property type="entry name" value="Translation proteins"/>
    <property type="match status" value="1"/>
</dbReference>
<evidence type="ECO:0000313" key="9">
    <source>
        <dbReference type="Proteomes" id="UP000663792"/>
    </source>
</evidence>
<dbReference type="RefSeq" id="WP_205259824.1">
    <property type="nucleotide sequence ID" value="NZ_JAERWK010000008.1"/>
</dbReference>
<gene>
    <name evidence="5 8" type="primary">rimM</name>
    <name evidence="8" type="ORF">JL106_06215</name>
</gene>
<dbReference type="Pfam" id="PF24986">
    <property type="entry name" value="PRC_RimM"/>
    <property type="match status" value="1"/>
</dbReference>
<dbReference type="Gene3D" id="2.40.30.60">
    <property type="entry name" value="RimM"/>
    <property type="match status" value="1"/>
</dbReference>
<comment type="caution">
    <text evidence="8">The sequence shown here is derived from an EMBL/GenBank/DDBJ whole genome shotgun (WGS) entry which is preliminary data.</text>
</comment>
<dbReference type="InterPro" id="IPR011961">
    <property type="entry name" value="RimM"/>
</dbReference>
<dbReference type="InterPro" id="IPR036976">
    <property type="entry name" value="RimM_N_sf"/>
</dbReference>
<evidence type="ECO:0000256" key="2">
    <source>
        <dbReference type="ARBA" id="ARBA00022517"/>
    </source>
</evidence>
<proteinExistence type="inferred from homology"/>
<dbReference type="InterPro" id="IPR011033">
    <property type="entry name" value="PRC_barrel-like_sf"/>
</dbReference>
<evidence type="ECO:0000313" key="8">
    <source>
        <dbReference type="EMBL" id="MBM9466875.1"/>
    </source>
</evidence>
<feature type="domain" description="RimM N-terminal" evidence="6">
    <location>
        <begin position="4"/>
        <end position="85"/>
    </location>
</feature>
<dbReference type="GO" id="GO:0006364">
    <property type="term" value="P:rRNA processing"/>
    <property type="evidence" value="ECO:0007669"/>
    <property type="project" value="UniProtKB-UniRule"/>
</dbReference>
<reference evidence="8" key="1">
    <citation type="submission" date="2021-01" db="EMBL/GenBank/DDBJ databases">
        <title>YIM 132084 draft genome.</title>
        <authorList>
            <person name="An D."/>
        </authorList>
    </citation>
    <scope>NUCLEOTIDE SEQUENCE</scope>
    <source>
        <strain evidence="8">YIM 132084</strain>
    </source>
</reference>
<comment type="subunit">
    <text evidence="5">Binds ribosomal protein uS19.</text>
</comment>
<evidence type="ECO:0000256" key="4">
    <source>
        <dbReference type="ARBA" id="ARBA00023186"/>
    </source>
</evidence>
<keyword evidence="1 5" id="KW-0963">Cytoplasm</keyword>
<keyword evidence="3 5" id="KW-0698">rRNA processing</keyword>
<feature type="domain" description="Ribosome maturation factor RimM PRC barrel" evidence="7">
    <location>
        <begin position="99"/>
        <end position="167"/>
    </location>
</feature>
<keyword evidence="9" id="KW-1185">Reference proteome</keyword>
<accession>A0A938Y6U6</accession>
<evidence type="ECO:0000256" key="5">
    <source>
        <dbReference type="HAMAP-Rule" id="MF_00014"/>
    </source>
</evidence>
<dbReference type="AlphaFoldDB" id="A0A938Y6U6"/>
<dbReference type="GO" id="GO:0005737">
    <property type="term" value="C:cytoplasm"/>
    <property type="evidence" value="ECO:0007669"/>
    <property type="project" value="UniProtKB-SubCell"/>
</dbReference>